<dbReference type="EMBL" id="CP022295">
    <property type="protein sequence ID" value="QSR25523.1"/>
    <property type="molecule type" value="Genomic_DNA"/>
</dbReference>
<protein>
    <recommendedName>
        <fullName evidence="3">HK97 gp10 family phage protein</fullName>
    </recommendedName>
</protein>
<reference evidence="1 2" key="1">
    <citation type="submission" date="2017-06" db="EMBL/GenBank/DDBJ databases">
        <title>Complete Genome Sequence of the Soil Carbazole-Degrading Bacterium Nocardioides aromaticivorans IC177.</title>
        <authorList>
            <person name="Vejarano F."/>
            <person name="Suzuki-Minakuchi C."/>
            <person name="Ohtsubo Y."/>
            <person name="Tsuda M."/>
            <person name="Okada K."/>
            <person name="Nojiri H."/>
        </authorList>
    </citation>
    <scope>NUCLEOTIDE SEQUENCE [LARGE SCALE GENOMIC DNA]</scope>
    <source>
        <strain evidence="1 2">IC177</strain>
    </source>
</reference>
<evidence type="ECO:0008006" key="3">
    <source>
        <dbReference type="Google" id="ProtNLM"/>
    </source>
</evidence>
<gene>
    <name evidence="1" type="ORF">CFH99_07795</name>
</gene>
<proteinExistence type="predicted"/>
<accession>A0ABX7PII4</accession>
<dbReference type="Proteomes" id="UP000662818">
    <property type="component" value="Chromosome"/>
</dbReference>
<evidence type="ECO:0000313" key="1">
    <source>
        <dbReference type="EMBL" id="QSR25523.1"/>
    </source>
</evidence>
<organism evidence="1 2">
    <name type="scientific">Nocardioides aromaticivorans</name>
    <dbReference type="NCBI Taxonomy" id="200618"/>
    <lineage>
        <taxon>Bacteria</taxon>
        <taxon>Bacillati</taxon>
        <taxon>Actinomycetota</taxon>
        <taxon>Actinomycetes</taxon>
        <taxon>Propionibacteriales</taxon>
        <taxon>Nocardioidaceae</taxon>
        <taxon>Nocardioides</taxon>
    </lineage>
</organism>
<dbReference type="RefSeq" id="WP_207009734.1">
    <property type="nucleotide sequence ID" value="NZ_CP022295.1"/>
</dbReference>
<keyword evidence="2" id="KW-1185">Reference proteome</keyword>
<sequence length="132" mass="14390">MRIKVTHHINDLARDLERIPVLASRDVRSAVRHGAMTGNLIAKEHAKANSGPHGKAFHKRLTWDSPQHSLFGDAGWSAEYGPSGIPKSEFVGAGYEHGSGNTDLEVSLGPAIGVVAQDIRKAMDDWFWPGVR</sequence>
<name>A0ABX7PII4_9ACTN</name>
<evidence type="ECO:0000313" key="2">
    <source>
        <dbReference type="Proteomes" id="UP000662818"/>
    </source>
</evidence>